<evidence type="ECO:0000256" key="2">
    <source>
        <dbReference type="SAM" id="Phobius"/>
    </source>
</evidence>
<reference evidence="3" key="1">
    <citation type="journal article" date="2014" name="Int. J. Syst. Evol. Microbiol.">
        <title>Complete genome of a new Firmicutes species belonging to the dominant human colonic microbiota ('Ruminococcus bicirculans') reveals two chromosomes and a selective capacity to utilize plant glucans.</title>
        <authorList>
            <consortium name="NISC Comparative Sequencing Program"/>
            <person name="Wegmann U."/>
            <person name="Louis P."/>
            <person name="Goesmann A."/>
            <person name="Henrissat B."/>
            <person name="Duncan S.H."/>
            <person name="Flint H.J."/>
        </authorList>
    </citation>
    <scope>NUCLEOTIDE SEQUENCE</scope>
    <source>
        <strain evidence="3">NBRC 110608</strain>
    </source>
</reference>
<feature type="transmembrane region" description="Helical" evidence="2">
    <location>
        <begin position="244"/>
        <end position="262"/>
    </location>
</feature>
<organism evidence="3">
    <name type="scientific">Barrientosiimonas endolithica</name>
    <dbReference type="NCBI Taxonomy" id="1535208"/>
    <lineage>
        <taxon>Bacteria</taxon>
        <taxon>Bacillati</taxon>
        <taxon>Actinomycetota</taxon>
        <taxon>Actinomycetes</taxon>
        <taxon>Micrococcales</taxon>
        <taxon>Dermacoccaceae</taxon>
        <taxon>Barrientosiimonas</taxon>
    </lineage>
</organism>
<accession>A0ABM8HDJ7</accession>
<keyword evidence="2" id="KW-0472">Membrane</keyword>
<protein>
    <recommendedName>
        <fullName evidence="4">CpsD/CapB family tyrosine-protein kinase</fullName>
    </recommendedName>
</protein>
<proteinExistence type="predicted"/>
<feature type="transmembrane region" description="Helical" evidence="2">
    <location>
        <begin position="269"/>
        <end position="290"/>
    </location>
</feature>
<sequence length="348" mass="36393">MHTLIDRLAANHMVVIDAPPVLAVTDGALLSAAADGTILVTRLGRTHRAALEQSTKLLDQTKARVLGVVLNAASKRSLTDSAYSYTGYTGYYKDYYAAAEPGRPRPSARGPQTSSLMPSRPAAGRPGSGGGGRTRWAEVALAPPAAHSGASVATASAKPQWLERASAYWSQVNALDFVLGALLVLNNYTIGPAPLGVALSGLIITVAAFRRPAVHVRWGGILYLLGLALFAYLILVSIDQGQTWAQRSFRFFLILTVAAVVAQQRIDPVSFFAGAAISPLLNAIAFYAGVAPNNYPRSSAVSTPTRTSPASTTPSSGCWGCSPSRAAGRSPGCCCRAVCCSSPAHARP</sequence>
<dbReference type="Gene3D" id="3.40.50.300">
    <property type="entry name" value="P-loop containing nucleotide triphosphate hydrolases"/>
    <property type="match status" value="1"/>
</dbReference>
<feature type="region of interest" description="Disordered" evidence="1">
    <location>
        <begin position="101"/>
        <end position="132"/>
    </location>
</feature>
<reference evidence="3" key="2">
    <citation type="submission" date="2023-02" db="EMBL/GenBank/DDBJ databases">
        <authorList>
            <person name="Sun Q."/>
            <person name="Mori K."/>
        </authorList>
    </citation>
    <scope>NUCLEOTIDE SEQUENCE</scope>
    <source>
        <strain evidence="3">NBRC 110608</strain>
    </source>
</reference>
<evidence type="ECO:0008006" key="4">
    <source>
        <dbReference type="Google" id="ProtNLM"/>
    </source>
</evidence>
<dbReference type="SUPFAM" id="SSF52540">
    <property type="entry name" value="P-loop containing nucleoside triphosphate hydrolases"/>
    <property type="match status" value="1"/>
</dbReference>
<dbReference type="InterPro" id="IPR027417">
    <property type="entry name" value="P-loop_NTPase"/>
</dbReference>
<keyword evidence="2" id="KW-1133">Transmembrane helix</keyword>
<dbReference type="PANTHER" id="PTHR32309">
    <property type="entry name" value="TYROSINE-PROTEIN KINASE"/>
    <property type="match status" value="1"/>
</dbReference>
<feature type="transmembrane region" description="Helical" evidence="2">
    <location>
        <begin position="221"/>
        <end position="238"/>
    </location>
</feature>
<evidence type="ECO:0000313" key="3">
    <source>
        <dbReference type="EMBL" id="BDZ59061.1"/>
    </source>
</evidence>
<evidence type="ECO:0000256" key="1">
    <source>
        <dbReference type="SAM" id="MobiDB-lite"/>
    </source>
</evidence>
<dbReference type="PANTHER" id="PTHR32309:SF31">
    <property type="entry name" value="CAPSULAR EXOPOLYSACCHARIDE FAMILY"/>
    <property type="match status" value="1"/>
</dbReference>
<gene>
    <name evidence="3" type="ORF">GCM10025872_27180</name>
</gene>
<feature type="transmembrane region" description="Helical" evidence="2">
    <location>
        <begin position="191"/>
        <end position="209"/>
    </location>
</feature>
<name>A0ABM8HDJ7_9MICO</name>
<dbReference type="RefSeq" id="WP_289231255.1">
    <property type="nucleotide sequence ID" value="NZ_AP027735.1"/>
</dbReference>
<keyword evidence="2" id="KW-0812">Transmembrane</keyword>
<dbReference type="InterPro" id="IPR050445">
    <property type="entry name" value="Bact_polysacc_biosynth/exp"/>
</dbReference>
<dbReference type="EMBL" id="AP027735">
    <property type="protein sequence ID" value="BDZ59061.1"/>
    <property type="molecule type" value="Genomic_DNA"/>
</dbReference>